<evidence type="ECO:0000313" key="1">
    <source>
        <dbReference type="EMBL" id="NID09391.1"/>
    </source>
</evidence>
<protein>
    <submittedName>
        <fullName evidence="1">Uncharacterized protein</fullName>
    </submittedName>
</protein>
<proteinExistence type="predicted"/>
<dbReference type="Proteomes" id="UP000606008">
    <property type="component" value="Unassembled WGS sequence"/>
</dbReference>
<name>A0ABX0QBF5_9BACT</name>
<reference evidence="1" key="1">
    <citation type="submission" date="2024-05" db="EMBL/GenBank/DDBJ databases">
        <authorList>
            <person name="Jung D.-H."/>
        </authorList>
    </citation>
    <scope>NUCLEOTIDE SEQUENCE</scope>
    <source>
        <strain evidence="1">JA-25</strain>
    </source>
</reference>
<organism evidence="1 2">
    <name type="scientific">Fibrivirga algicola</name>
    <dbReference type="NCBI Taxonomy" id="2950420"/>
    <lineage>
        <taxon>Bacteria</taxon>
        <taxon>Pseudomonadati</taxon>
        <taxon>Bacteroidota</taxon>
        <taxon>Cytophagia</taxon>
        <taxon>Cytophagales</taxon>
        <taxon>Spirosomataceae</taxon>
        <taxon>Fibrivirga</taxon>
    </lineage>
</organism>
<evidence type="ECO:0000313" key="2">
    <source>
        <dbReference type="Proteomes" id="UP000606008"/>
    </source>
</evidence>
<sequence length="109" mass="12412">METINLAPSQDVLLRFMLYPSSPATEVIQLGLDQWIDSQDGFGGKYEYGTRHRLVDKGQSNTEEEYIVAAPPYIRRVPHPTKEGKILITLLVCVVEVDRWTQFAAKPTY</sequence>
<keyword evidence="2" id="KW-1185">Reference proteome</keyword>
<comment type="caution">
    <text evidence="1">The sequence shown here is derived from an EMBL/GenBank/DDBJ whole genome shotgun (WGS) entry which is preliminary data.</text>
</comment>
<gene>
    <name evidence="1" type="ORF">F7231_04350</name>
</gene>
<accession>A0ABX0QBF5</accession>
<dbReference type="RefSeq" id="WP_166691022.1">
    <property type="nucleotide sequence ID" value="NZ_WAEL01000001.1"/>
</dbReference>
<dbReference type="EMBL" id="WAEL01000001">
    <property type="protein sequence ID" value="NID09391.1"/>
    <property type="molecule type" value="Genomic_DNA"/>
</dbReference>